<sequence length="80" mass="9369">MAKILREGASYTQRDIIEILSEFSAFKDRVVKKFKELAKELEGKPNEHDLWVNLYLISSDYSEEIAGKKHKQQEQLQKIS</sequence>
<comment type="caution">
    <text evidence="1">The sequence shown here is derived from an EMBL/GenBank/DDBJ whole genome shotgun (WGS) entry which is preliminary data.</text>
</comment>
<keyword evidence="2" id="KW-1185">Reference proteome</keyword>
<proteinExistence type="predicted"/>
<evidence type="ECO:0000313" key="2">
    <source>
        <dbReference type="Proteomes" id="UP000297597"/>
    </source>
</evidence>
<dbReference type="Proteomes" id="UP000297597">
    <property type="component" value="Unassembled WGS sequence"/>
</dbReference>
<dbReference type="OrthoDB" id="1725091at2"/>
<evidence type="ECO:0000313" key="1">
    <source>
        <dbReference type="EMBL" id="TEB09059.1"/>
    </source>
</evidence>
<reference evidence="1 2" key="1">
    <citation type="journal article" date="2018" name="Environ. Microbiol.">
        <title>Novel energy conservation strategies and behaviour of Pelotomaculum schinkii driving syntrophic propionate catabolism.</title>
        <authorList>
            <person name="Hidalgo-Ahumada C.A.P."/>
            <person name="Nobu M.K."/>
            <person name="Narihiro T."/>
            <person name="Tamaki H."/>
            <person name="Liu W.T."/>
            <person name="Kamagata Y."/>
            <person name="Stams A.J.M."/>
            <person name="Imachi H."/>
            <person name="Sousa D.Z."/>
        </authorList>
    </citation>
    <scope>NUCLEOTIDE SEQUENCE [LARGE SCALE GENOMIC DNA]</scope>
    <source>
        <strain evidence="1 2">MGP</strain>
    </source>
</reference>
<dbReference type="RefSeq" id="WP_134215537.1">
    <property type="nucleotide sequence ID" value="NZ_QFFZ01000061.1"/>
</dbReference>
<dbReference type="EMBL" id="QFFZ01000061">
    <property type="protein sequence ID" value="TEB09059.1"/>
    <property type="molecule type" value="Genomic_DNA"/>
</dbReference>
<accession>A0A4Y7RK00</accession>
<name>A0A4Y7RK00_9FIRM</name>
<dbReference type="AlphaFoldDB" id="A0A4Y7RK00"/>
<protein>
    <submittedName>
        <fullName evidence="1">Uncharacterized protein</fullName>
    </submittedName>
</protein>
<gene>
    <name evidence="1" type="ORF">Pmgp_03411</name>
</gene>
<organism evidence="1 2">
    <name type="scientific">Pelotomaculum propionicicum</name>
    <dbReference type="NCBI Taxonomy" id="258475"/>
    <lineage>
        <taxon>Bacteria</taxon>
        <taxon>Bacillati</taxon>
        <taxon>Bacillota</taxon>
        <taxon>Clostridia</taxon>
        <taxon>Eubacteriales</taxon>
        <taxon>Desulfotomaculaceae</taxon>
        <taxon>Pelotomaculum</taxon>
    </lineage>
</organism>